<keyword evidence="5" id="KW-1185">Reference proteome</keyword>
<dbReference type="PROSITE" id="PS50089">
    <property type="entry name" value="ZF_RING_2"/>
    <property type="match status" value="1"/>
</dbReference>
<sequence>MSCDYYCHVCNSFIHPSHIRHSQNDEVLCIICNRPGFVEKIERDETFVQSFRQQASYRQSRHDNSRGSFMDPFAEVLGVPFQQLINDLYHSSFPLHSSTTATTDNVRSGVNESDNGMQYFHVDWSVGNPNRQQFRFTDLASLLGQFMINPDDNSTMNQIIQFIMENDSNRHGSPPAAAKVVNNLKRHKLSKEESEKLDSCAICHEDYQEGDEVHYLCTNHEICNHCFHVDCIIPWLKEHNSCPVCRYELPTDDPEYDSRRADLRERIAHQVTQAAQAARTDGSDNSRSSTSNTNNQGNTFTATTAGTGTSSIGTSARNTAAASGGSRRIDSTFTFHFPARSQRSGQNAATNQSFSRQYIASRRMVPLSFDPLDIFNISRQRPNVSYHRSGPGSDYAGCRIQ</sequence>
<gene>
    <name evidence="4" type="ORF">BMR1_03g03230</name>
</gene>
<keyword evidence="1" id="KW-0863">Zinc-finger</keyword>
<feature type="region of interest" description="Disordered" evidence="2">
    <location>
        <begin position="271"/>
        <end position="327"/>
    </location>
</feature>
<dbReference type="InterPro" id="IPR001841">
    <property type="entry name" value="Znf_RING"/>
</dbReference>
<dbReference type="GeneID" id="24425292"/>
<dbReference type="InterPro" id="IPR013083">
    <property type="entry name" value="Znf_RING/FYVE/PHD"/>
</dbReference>
<proteinExistence type="predicted"/>
<dbReference type="Gene3D" id="3.30.40.10">
    <property type="entry name" value="Zinc/RING finger domain, C3HC4 (zinc finger)"/>
    <property type="match status" value="1"/>
</dbReference>
<reference evidence="4 5" key="1">
    <citation type="journal article" date="2012" name="Nucleic Acids Res.">
        <title>Sequencing of the smallest Apicomplexan genome from the human pathogen Babesia microti.</title>
        <authorList>
            <person name="Cornillot E."/>
            <person name="Hadj-Kaddour K."/>
            <person name="Dassouli A."/>
            <person name="Noel B."/>
            <person name="Ranwez V."/>
            <person name="Vacherie B."/>
            <person name="Augagneur Y."/>
            <person name="Bres V."/>
            <person name="Duclos A."/>
            <person name="Randazzo S."/>
            <person name="Carcy B."/>
            <person name="Debierre-Grockiego F."/>
            <person name="Delbecq S."/>
            <person name="Moubri-Menage K."/>
            <person name="Shams-Eldin H."/>
            <person name="Usmani-Brown S."/>
            <person name="Bringaud F."/>
            <person name="Wincker P."/>
            <person name="Vivares C.P."/>
            <person name="Schwarz R.T."/>
            <person name="Schetters T.P."/>
            <person name="Krause P.J."/>
            <person name="Gorenflot A."/>
            <person name="Berry V."/>
            <person name="Barbe V."/>
            <person name="Ben Mamoun C."/>
        </authorList>
    </citation>
    <scope>NUCLEOTIDE SEQUENCE [LARGE SCALE GENOMIC DNA]</scope>
    <source>
        <strain evidence="4 5">RI</strain>
    </source>
</reference>
<protein>
    <submittedName>
        <fullName evidence="4">E3 ubiquitin-protein ligase RING1</fullName>
        <ecNumber evidence="4">6.3.2.-</ecNumber>
    </submittedName>
</protein>
<reference evidence="4 5" key="2">
    <citation type="journal article" date="2013" name="PLoS ONE">
        <title>Whole genome mapping and re-organization of the nuclear and mitochondrial genomes of Babesia microti isolates.</title>
        <authorList>
            <person name="Cornillot E."/>
            <person name="Dassouli A."/>
            <person name="Garg A."/>
            <person name="Pachikara N."/>
            <person name="Randazzo S."/>
            <person name="Depoix D."/>
            <person name="Carcy B."/>
            <person name="Delbecq S."/>
            <person name="Frutos R."/>
            <person name="Silva J.C."/>
            <person name="Sutton R."/>
            <person name="Krause P.J."/>
            <person name="Mamoun C.B."/>
        </authorList>
    </citation>
    <scope>NUCLEOTIDE SEQUENCE [LARGE SCALE GENOMIC DNA]</scope>
    <source>
        <strain evidence="4 5">RI</strain>
    </source>
</reference>
<dbReference type="OrthoDB" id="421575at2759"/>
<feature type="compositionally biased region" description="Low complexity" evidence="2">
    <location>
        <begin position="279"/>
        <end position="316"/>
    </location>
</feature>
<dbReference type="OMA" id="YYCHYCK"/>
<evidence type="ECO:0000256" key="1">
    <source>
        <dbReference type="PROSITE-ProRule" id="PRU00175"/>
    </source>
</evidence>
<dbReference type="AlphaFoldDB" id="A0A0K3AUH5"/>
<name>A0A0K3AUH5_BABMR</name>
<keyword evidence="1" id="KW-0862">Zinc</keyword>
<dbReference type="PANTHER" id="PTHR22765">
    <property type="entry name" value="RING FINGER AND PROTEASE ASSOCIATED DOMAIN-CONTAINING"/>
    <property type="match status" value="1"/>
</dbReference>
<dbReference type="GO" id="GO:0008270">
    <property type="term" value="F:zinc ion binding"/>
    <property type="evidence" value="ECO:0007669"/>
    <property type="project" value="UniProtKB-KW"/>
</dbReference>
<dbReference type="EC" id="6.3.2.-" evidence="4"/>
<dbReference type="KEGG" id="bmic:BMR1_03g03230"/>
<dbReference type="SUPFAM" id="SSF57850">
    <property type="entry name" value="RING/U-box"/>
    <property type="match status" value="1"/>
</dbReference>
<dbReference type="Proteomes" id="UP000002899">
    <property type="component" value="Chromosome III"/>
</dbReference>
<evidence type="ECO:0000313" key="5">
    <source>
        <dbReference type="Proteomes" id="UP000002899"/>
    </source>
</evidence>
<evidence type="ECO:0000256" key="2">
    <source>
        <dbReference type="SAM" id="MobiDB-lite"/>
    </source>
</evidence>
<dbReference type="CDD" id="cd16454">
    <property type="entry name" value="RING-H2_PA-TM-RING"/>
    <property type="match status" value="1"/>
</dbReference>
<dbReference type="EMBL" id="LN871598">
    <property type="protein sequence ID" value="CTQ41246.1"/>
    <property type="molecule type" value="Genomic_DNA"/>
</dbReference>
<dbReference type="RefSeq" id="XP_012649257.1">
    <property type="nucleotide sequence ID" value="XM_012793803.1"/>
</dbReference>
<feature type="domain" description="RING-type" evidence="3">
    <location>
        <begin position="200"/>
        <end position="246"/>
    </location>
</feature>
<reference evidence="4 5" key="3">
    <citation type="journal article" date="2016" name="Sci. Rep.">
        <title>Genome-wide diversity and gene expression profiling of Babesia microti isolates identify polymorphic genes that mediate host-pathogen interactions.</title>
        <authorList>
            <person name="Silva J.C."/>
            <person name="Cornillot E."/>
            <person name="McCracken C."/>
            <person name="Usmani-Brown S."/>
            <person name="Dwivedi A."/>
            <person name="Ifeonu O.O."/>
            <person name="Crabtree J."/>
            <person name="Gotia H.T."/>
            <person name="Virji A.Z."/>
            <person name="Reynes C."/>
            <person name="Colinge J."/>
            <person name="Kumar V."/>
            <person name="Lawres L."/>
            <person name="Pazzi J.E."/>
            <person name="Pablo J.V."/>
            <person name="Hung C."/>
            <person name="Brancato J."/>
            <person name="Kumari P."/>
            <person name="Orvis J."/>
            <person name="Tretina K."/>
            <person name="Chibucos M."/>
            <person name="Ott S."/>
            <person name="Sadzewicz L."/>
            <person name="Sengamalay N."/>
            <person name="Shetty A.C."/>
            <person name="Su Q."/>
            <person name="Tallon L."/>
            <person name="Fraser C.M."/>
            <person name="Frutos R."/>
            <person name="Molina D.M."/>
            <person name="Krause P.J."/>
            <person name="Ben Mamoun C."/>
        </authorList>
    </citation>
    <scope>NUCLEOTIDE SEQUENCE [LARGE SCALE GENOMIC DNA]</scope>
    <source>
        <strain evidence="4 5">RI</strain>
    </source>
</reference>
<evidence type="ECO:0000259" key="3">
    <source>
        <dbReference type="PROSITE" id="PS50089"/>
    </source>
</evidence>
<dbReference type="GO" id="GO:0006511">
    <property type="term" value="P:ubiquitin-dependent protein catabolic process"/>
    <property type="evidence" value="ECO:0007669"/>
    <property type="project" value="TreeGrafter"/>
</dbReference>
<dbReference type="InterPro" id="IPR051826">
    <property type="entry name" value="E3_ubiquitin-ligase_domain"/>
</dbReference>
<dbReference type="GO" id="GO:0061630">
    <property type="term" value="F:ubiquitin protein ligase activity"/>
    <property type="evidence" value="ECO:0007669"/>
    <property type="project" value="TreeGrafter"/>
</dbReference>
<organism evidence="4 5">
    <name type="scientific">Babesia microti (strain RI)</name>
    <dbReference type="NCBI Taxonomy" id="1133968"/>
    <lineage>
        <taxon>Eukaryota</taxon>
        <taxon>Sar</taxon>
        <taxon>Alveolata</taxon>
        <taxon>Apicomplexa</taxon>
        <taxon>Aconoidasida</taxon>
        <taxon>Piroplasmida</taxon>
        <taxon>Babesiidae</taxon>
        <taxon>Babesia</taxon>
    </lineage>
</organism>
<dbReference type="VEuPathDB" id="PiroplasmaDB:BMR1_03g03230"/>
<keyword evidence="1" id="KW-0479">Metal-binding</keyword>
<evidence type="ECO:0000313" key="4">
    <source>
        <dbReference type="EMBL" id="CTQ41246.1"/>
    </source>
</evidence>
<dbReference type="PANTHER" id="PTHR22765:SF411">
    <property type="entry name" value="OS02G0248440 PROTEIN"/>
    <property type="match status" value="1"/>
</dbReference>
<accession>A0A0K3AUH5</accession>
<dbReference type="Pfam" id="PF13639">
    <property type="entry name" value="zf-RING_2"/>
    <property type="match status" value="1"/>
</dbReference>